<keyword evidence="4" id="KW-0802">TPR repeat</keyword>
<evidence type="ECO:0000256" key="5">
    <source>
        <dbReference type="ARBA" id="ARBA00038253"/>
    </source>
</evidence>
<dbReference type="SMART" id="SM00028">
    <property type="entry name" value="TPR"/>
    <property type="match status" value="3"/>
</dbReference>
<keyword evidence="2" id="KW-0963">Cytoplasm</keyword>
<dbReference type="Gene3D" id="1.25.40.10">
    <property type="entry name" value="Tetratricopeptide repeat domain"/>
    <property type="match status" value="2"/>
</dbReference>
<proteinExistence type="inferred from homology"/>
<organism evidence="6 7">
    <name type="scientific">Streptomyces glaucus</name>
    <dbReference type="NCBI Taxonomy" id="284029"/>
    <lineage>
        <taxon>Bacteria</taxon>
        <taxon>Bacillati</taxon>
        <taxon>Actinomycetota</taxon>
        <taxon>Actinomycetes</taxon>
        <taxon>Kitasatosporales</taxon>
        <taxon>Streptomycetaceae</taxon>
        <taxon>Streptomyces</taxon>
    </lineage>
</organism>
<evidence type="ECO:0000256" key="3">
    <source>
        <dbReference type="ARBA" id="ARBA00022737"/>
    </source>
</evidence>
<gene>
    <name evidence="6" type="ORF">GCM10010421_23280</name>
</gene>
<dbReference type="InterPro" id="IPR011990">
    <property type="entry name" value="TPR-like_helical_dom_sf"/>
</dbReference>
<dbReference type="InterPro" id="IPR019734">
    <property type="entry name" value="TPR_rpt"/>
</dbReference>
<dbReference type="InterPro" id="IPR051476">
    <property type="entry name" value="Bac_ResReg_Asp_Phosphatase"/>
</dbReference>
<evidence type="ECO:0000256" key="4">
    <source>
        <dbReference type="ARBA" id="ARBA00022803"/>
    </source>
</evidence>
<dbReference type="Proteomes" id="UP001500460">
    <property type="component" value="Unassembled WGS sequence"/>
</dbReference>
<evidence type="ECO:0008006" key="8">
    <source>
        <dbReference type="Google" id="ProtNLM"/>
    </source>
</evidence>
<evidence type="ECO:0000256" key="1">
    <source>
        <dbReference type="ARBA" id="ARBA00004496"/>
    </source>
</evidence>
<protein>
    <recommendedName>
        <fullName evidence="8">Tetratricopeptide repeat protein</fullName>
    </recommendedName>
</protein>
<keyword evidence="7" id="KW-1185">Reference proteome</keyword>
<evidence type="ECO:0000313" key="6">
    <source>
        <dbReference type="EMBL" id="GAA2433609.1"/>
    </source>
</evidence>
<comment type="similarity">
    <text evidence="5">Belongs to the Rap family.</text>
</comment>
<reference evidence="6 7" key="1">
    <citation type="journal article" date="2019" name="Int. J. Syst. Evol. Microbiol.">
        <title>The Global Catalogue of Microorganisms (GCM) 10K type strain sequencing project: providing services to taxonomists for standard genome sequencing and annotation.</title>
        <authorList>
            <consortium name="The Broad Institute Genomics Platform"/>
            <consortium name="The Broad Institute Genome Sequencing Center for Infectious Disease"/>
            <person name="Wu L."/>
            <person name="Ma J."/>
        </authorList>
    </citation>
    <scope>NUCLEOTIDE SEQUENCE [LARGE SCALE GENOMIC DNA]</scope>
    <source>
        <strain evidence="6 7">JCM 6922</strain>
    </source>
</reference>
<comment type="caution">
    <text evidence="6">The sequence shown here is derived from an EMBL/GenBank/DDBJ whole genome shotgun (WGS) entry which is preliminary data.</text>
</comment>
<comment type="subcellular location">
    <subcellularLocation>
        <location evidence="1">Cytoplasm</location>
    </subcellularLocation>
</comment>
<accession>A0ABN3JKX9</accession>
<evidence type="ECO:0000256" key="2">
    <source>
        <dbReference type="ARBA" id="ARBA00022490"/>
    </source>
</evidence>
<sequence>MPVLTGRACVGAGPLPTDADDALAWGAGIIGAALAVLRLTAASRSVRSDGDTACEGRARYALGHALAEVGRMAEAEDQIDRAAALCERSGGRLTSAYAQNVRGYLTYARQDARASRESLERAVRTADGLDEDSWALVAIIQGNLIQVRAGMGDVDDALLHTAERQVELNRAKGHTHNEAWALDRLGQVPHLLGEHDKALSAFRPVLALLRGAEHHQAVARRHTGMAEAYLARGSLAEAARHARVAVELCREHRHRRPLISALCVLGDVIQRSGRRGETLAVWREASDLAARAGVSDPQVEARLATAHPSR</sequence>
<dbReference type="PANTHER" id="PTHR46630:SF1">
    <property type="entry name" value="TETRATRICOPEPTIDE REPEAT PROTEIN 29"/>
    <property type="match status" value="1"/>
</dbReference>
<dbReference type="PANTHER" id="PTHR46630">
    <property type="entry name" value="TETRATRICOPEPTIDE REPEAT PROTEIN 29"/>
    <property type="match status" value="1"/>
</dbReference>
<dbReference type="SUPFAM" id="SSF48452">
    <property type="entry name" value="TPR-like"/>
    <property type="match status" value="2"/>
</dbReference>
<dbReference type="EMBL" id="BAAATK010000011">
    <property type="protein sequence ID" value="GAA2433609.1"/>
    <property type="molecule type" value="Genomic_DNA"/>
</dbReference>
<keyword evidence="3" id="KW-0677">Repeat</keyword>
<name>A0ABN3JKX9_9ACTN</name>
<evidence type="ECO:0000313" key="7">
    <source>
        <dbReference type="Proteomes" id="UP001500460"/>
    </source>
</evidence>